<dbReference type="Pfam" id="PF16313">
    <property type="entry name" value="DUF4953"/>
    <property type="match status" value="1"/>
</dbReference>
<dbReference type="OrthoDB" id="9776599at2"/>
<dbReference type="InterPro" id="IPR034032">
    <property type="entry name" value="Zn_MMP-like_bac"/>
</dbReference>
<dbReference type="Pfam" id="PF17148">
    <property type="entry name" value="DUF5117"/>
    <property type="match status" value="1"/>
</dbReference>
<evidence type="ECO:0000259" key="1">
    <source>
        <dbReference type="Pfam" id="PF16313"/>
    </source>
</evidence>
<gene>
    <name evidence="4" type="ORF">CRI93_05025</name>
</gene>
<dbReference type="InterPro" id="IPR032534">
    <property type="entry name" value="EcxA_zinc-bd"/>
</dbReference>
<dbReference type="PANTHER" id="PTHR38478:SF1">
    <property type="entry name" value="ZINC DEPENDENT METALLOPROTEASE DOMAIN LIPOPROTEIN"/>
    <property type="match status" value="1"/>
</dbReference>
<keyword evidence="4" id="KW-0482">Metalloprotease</keyword>
<feature type="domain" description="DUF5118" evidence="3">
    <location>
        <begin position="100"/>
        <end position="138"/>
    </location>
</feature>
<sequence>MSVKCAVHCFVTVGTRPARVTQFRVTNGRSSASIHCVWRMQSRDCEQCVLSSPPLIVLASWSTGYDTLQRSCYSCSDLPGGGLHPHSVNAQALTNADLRGAEAEEGLFTVYELDDRILFEIPDSLLGRDMAVMSRYAQAQDGLANGGGRLNQNMVVQWEARGNHIYLRTQSHSTTANESDNVHQAVQNSNFAPVIASFPVELTRNGASVIDVTDLYMGDHPSFSLPEWQRSEMEVRSYARDRSWLEWTRSFPENIEIRAVRSYDAANPPSNERGGTVSFAINHSMILLPEEPMMPRLADERVTYITVTQTDYSRDFQGVRPVQYLRRFRLEPSDMEAFERGELVEPKEPIVWYIDPATPERWIPYYKAGIMEWDDAFEKAGFKNALDVKVAPTEAEDPEFSLLDARYNVIRHVATPVRSANAGGDVVDPRSGEVIRAHMNIYEGLDERLRWWLISQVATANPEFQTDELAEEDLGEALRYVVSHEMAHALGLPHNQRANFVYPVDSLRSPTFVEERGHSASSVGRTRYNYVAQPGDGVSPERRAGVWDEFAIMWGYRPIPEATTPEDEFDTLNEWIVERADDPWFRSATAQFGMDEEWDPYRMTEGISDDPIEAAEYGMRNLRTATTNLMDWVLDEGDDYYELETHYLQNLTQWNRYAQHAASAVGGSWTHHKRYGEEGWVYTPIEAEYQQKAMDFIDEHVLQTPEWALDMDLLRRIEHAGAVERIRAYQELAVQRLLNHARLARMIEHEAFLGEDTYLPADMLDDARAMVWREVQQGAAIDTYRRNMQRAYLEQAHHLLHDAEADHWEPPASGNLRVGSNDNPPLNADLHISQSDIRPLVRDQLRLLRDEITEALDADVSDRMTRIHLEGILERIDQAL</sequence>
<dbReference type="InterPro" id="IPR033428">
    <property type="entry name" value="DUF5118"/>
</dbReference>
<evidence type="ECO:0000259" key="2">
    <source>
        <dbReference type="Pfam" id="PF17148"/>
    </source>
</evidence>
<dbReference type="SUPFAM" id="SSF55486">
    <property type="entry name" value="Metalloproteases ('zincins'), catalytic domain"/>
    <property type="match status" value="1"/>
</dbReference>
<organism evidence="4 5">
    <name type="scientific">Longimonas halophila</name>
    <dbReference type="NCBI Taxonomy" id="1469170"/>
    <lineage>
        <taxon>Bacteria</taxon>
        <taxon>Pseudomonadati</taxon>
        <taxon>Rhodothermota</taxon>
        <taxon>Rhodothermia</taxon>
        <taxon>Rhodothermales</taxon>
        <taxon>Salisaetaceae</taxon>
        <taxon>Longimonas</taxon>
    </lineage>
</organism>
<keyword evidence="4" id="KW-0645">Protease</keyword>
<name>A0A2H3NNH7_9BACT</name>
<proteinExistence type="predicted"/>
<dbReference type="Pfam" id="PF17162">
    <property type="entry name" value="DUF5118"/>
    <property type="match status" value="1"/>
</dbReference>
<feature type="domain" description="EcxA zinc-binding" evidence="1">
    <location>
        <begin position="468"/>
        <end position="777"/>
    </location>
</feature>
<dbReference type="Proteomes" id="UP000221024">
    <property type="component" value="Unassembled WGS sequence"/>
</dbReference>
<protein>
    <submittedName>
        <fullName evidence="4">Zinc-dependent metalloprotease</fullName>
    </submittedName>
</protein>
<keyword evidence="4" id="KW-0378">Hydrolase</keyword>
<keyword evidence="5" id="KW-1185">Reference proteome</keyword>
<dbReference type="CDD" id="cd04276">
    <property type="entry name" value="ZnMc_MMP_like_2"/>
    <property type="match status" value="1"/>
</dbReference>
<evidence type="ECO:0000259" key="3">
    <source>
        <dbReference type="Pfam" id="PF17162"/>
    </source>
</evidence>
<dbReference type="AlphaFoldDB" id="A0A2H3NNH7"/>
<evidence type="ECO:0000313" key="4">
    <source>
        <dbReference type="EMBL" id="PEN08474.1"/>
    </source>
</evidence>
<dbReference type="GO" id="GO:0008237">
    <property type="term" value="F:metallopeptidase activity"/>
    <property type="evidence" value="ECO:0007669"/>
    <property type="project" value="UniProtKB-KW"/>
</dbReference>
<accession>A0A2H3NNH7</accession>
<comment type="caution">
    <text evidence="4">The sequence shown here is derived from an EMBL/GenBank/DDBJ whole genome shotgun (WGS) entry which is preliminary data.</text>
</comment>
<dbReference type="PANTHER" id="PTHR38478">
    <property type="entry name" value="PEPTIDASE M1A AND M12B"/>
    <property type="match status" value="1"/>
</dbReference>
<evidence type="ECO:0000313" key="5">
    <source>
        <dbReference type="Proteomes" id="UP000221024"/>
    </source>
</evidence>
<dbReference type="GO" id="GO:0006508">
    <property type="term" value="P:proteolysis"/>
    <property type="evidence" value="ECO:0007669"/>
    <property type="project" value="UniProtKB-KW"/>
</dbReference>
<dbReference type="EMBL" id="PDEP01000003">
    <property type="protein sequence ID" value="PEN08474.1"/>
    <property type="molecule type" value="Genomic_DNA"/>
</dbReference>
<feature type="domain" description="DUF5117" evidence="2">
    <location>
        <begin position="148"/>
        <end position="333"/>
    </location>
</feature>
<reference evidence="4 5" key="1">
    <citation type="submission" date="2017-10" db="EMBL/GenBank/DDBJ databases">
        <title>Draft genome of Longimonas halophila.</title>
        <authorList>
            <person name="Goh K.M."/>
            <person name="Shamsir M.S."/>
            <person name="Lim S.W."/>
        </authorList>
    </citation>
    <scope>NUCLEOTIDE SEQUENCE [LARGE SCALE GENOMIC DNA]</scope>
    <source>
        <strain evidence="4 5">KCTC 42399</strain>
    </source>
</reference>
<dbReference type="InterPro" id="IPR033413">
    <property type="entry name" value="DUF5117"/>
</dbReference>